<dbReference type="InterPro" id="IPR023393">
    <property type="entry name" value="START-like_dom_sf"/>
</dbReference>
<organism evidence="2 3">
    <name type="scientific">Aeromonas bivalvium</name>
    <dbReference type="NCBI Taxonomy" id="440079"/>
    <lineage>
        <taxon>Bacteria</taxon>
        <taxon>Pseudomonadati</taxon>
        <taxon>Pseudomonadota</taxon>
        <taxon>Gammaproteobacteria</taxon>
        <taxon>Aeromonadales</taxon>
        <taxon>Aeromonadaceae</taxon>
        <taxon>Aeromonas</taxon>
    </lineage>
</organism>
<reference evidence="2 3" key="1">
    <citation type="submission" date="2024-09" db="EMBL/GenBank/DDBJ databases">
        <title>Aeromonas strains Genome sequencing and assembly.</title>
        <authorList>
            <person name="Hu X."/>
            <person name="Tang B."/>
        </authorList>
    </citation>
    <scope>NUCLEOTIDE SEQUENCE [LARGE SCALE GENOMIC DNA]</scope>
    <source>
        <strain evidence="2 3">NB23SCDHY001</strain>
    </source>
</reference>
<dbReference type="Gene3D" id="3.30.530.20">
    <property type="match status" value="1"/>
</dbReference>
<dbReference type="GeneID" id="97222183"/>
<dbReference type="PROSITE" id="PS50848">
    <property type="entry name" value="START"/>
    <property type="match status" value="1"/>
</dbReference>
<dbReference type="RefSeq" id="WP_408791802.1">
    <property type="nucleotide sequence ID" value="NZ_JBGXBU010000012.1"/>
</dbReference>
<name>A0ABW9GUZ4_9GAMM</name>
<evidence type="ECO:0000259" key="1">
    <source>
        <dbReference type="PROSITE" id="PS50848"/>
    </source>
</evidence>
<dbReference type="PANTHER" id="PTHR19308:SF14">
    <property type="entry name" value="START DOMAIN-CONTAINING PROTEIN"/>
    <property type="match status" value="1"/>
</dbReference>
<sequence length="224" mass="24729">MTRGSLRRGAALLGWLMLSLLPGTGAWAASDWTLVREQGPVRLWARANPPGPFQALRLEMRVAARPAALLAVLRDTVNHRQWLPGSREVRLLARPTPLEDLVYTRLAAPWPAQDRELITRSRLEWLPGCGLRLRVWADADALPPTQGLVRIRASQGLWQATPLGAGESLIRLETYTHPGGQLPGWLVNQVAARSAFESFVAIKRLMEDGKRTGLMVAQLCPSGQ</sequence>
<dbReference type="SUPFAM" id="SSF55961">
    <property type="entry name" value="Bet v1-like"/>
    <property type="match status" value="1"/>
</dbReference>
<dbReference type="PANTHER" id="PTHR19308">
    <property type="entry name" value="PHOSPHATIDYLCHOLINE TRANSFER PROTEIN"/>
    <property type="match status" value="1"/>
</dbReference>
<keyword evidence="3" id="KW-1185">Reference proteome</keyword>
<dbReference type="InterPro" id="IPR051213">
    <property type="entry name" value="START_lipid_transfer"/>
</dbReference>
<dbReference type="Pfam" id="PF01852">
    <property type="entry name" value="START"/>
    <property type="match status" value="1"/>
</dbReference>
<dbReference type="PIRSF" id="PIRSF039033">
    <property type="entry name" value="START_dom"/>
    <property type="match status" value="1"/>
</dbReference>
<feature type="domain" description="START" evidence="1">
    <location>
        <begin position="32"/>
        <end position="211"/>
    </location>
</feature>
<evidence type="ECO:0000313" key="3">
    <source>
        <dbReference type="Proteomes" id="UP001630969"/>
    </source>
</evidence>
<proteinExistence type="predicted"/>
<dbReference type="InterPro" id="IPR028347">
    <property type="entry name" value="START_dom_prot"/>
</dbReference>
<protein>
    <submittedName>
        <fullName evidence="2">START domain-containing protein</fullName>
    </submittedName>
</protein>
<dbReference type="EMBL" id="JBGXBU010000012">
    <property type="protein sequence ID" value="MFM4894973.1"/>
    <property type="molecule type" value="Genomic_DNA"/>
</dbReference>
<dbReference type="InterPro" id="IPR002913">
    <property type="entry name" value="START_lipid-bd_dom"/>
</dbReference>
<dbReference type="Proteomes" id="UP001630969">
    <property type="component" value="Unassembled WGS sequence"/>
</dbReference>
<comment type="caution">
    <text evidence="2">The sequence shown here is derived from an EMBL/GenBank/DDBJ whole genome shotgun (WGS) entry which is preliminary data.</text>
</comment>
<evidence type="ECO:0000313" key="2">
    <source>
        <dbReference type="EMBL" id="MFM4894973.1"/>
    </source>
</evidence>
<accession>A0ABW9GUZ4</accession>
<gene>
    <name evidence="2" type="ORF">ACEUDJ_19195</name>
</gene>